<evidence type="ECO:0000256" key="1">
    <source>
        <dbReference type="ARBA" id="ARBA00023125"/>
    </source>
</evidence>
<dbReference type="PANTHER" id="PTHR43479">
    <property type="entry name" value="ACREF/ENVCD OPERON REPRESSOR-RELATED"/>
    <property type="match status" value="1"/>
</dbReference>
<dbReference type="RefSeq" id="WP_136372692.1">
    <property type="nucleotide sequence ID" value="NZ_SSOB01000042.1"/>
</dbReference>
<dbReference type="OrthoDB" id="9810250at2"/>
<feature type="domain" description="HTH tetR-type" evidence="3">
    <location>
        <begin position="11"/>
        <end position="71"/>
    </location>
</feature>
<gene>
    <name evidence="4" type="ORF">E6C55_25665</name>
</gene>
<evidence type="ECO:0000259" key="3">
    <source>
        <dbReference type="PROSITE" id="PS50977"/>
    </source>
</evidence>
<name>A0A4S4BI68_9BACL</name>
<dbReference type="InterPro" id="IPR039532">
    <property type="entry name" value="TetR_C_Firmicutes"/>
</dbReference>
<reference evidence="4 5" key="1">
    <citation type="submission" date="2019-04" db="EMBL/GenBank/DDBJ databases">
        <title>Cohnella sp. nov. isolated from preserved vegetables.</title>
        <authorList>
            <person name="Lin S.-Y."/>
            <person name="Hung M.-H."/>
            <person name="Young C.-C."/>
        </authorList>
    </citation>
    <scope>NUCLEOTIDE SEQUENCE [LARGE SCALE GENOMIC DNA]</scope>
    <source>
        <strain evidence="4 5">CC-MHH1044</strain>
    </source>
</reference>
<evidence type="ECO:0000256" key="2">
    <source>
        <dbReference type="PROSITE-ProRule" id="PRU00335"/>
    </source>
</evidence>
<dbReference type="Pfam" id="PF14278">
    <property type="entry name" value="TetR_C_8"/>
    <property type="match status" value="1"/>
</dbReference>
<accession>A0A4S4BI68</accession>
<dbReference type="EMBL" id="SSOB01000042">
    <property type="protein sequence ID" value="THF74291.1"/>
    <property type="molecule type" value="Genomic_DNA"/>
</dbReference>
<dbReference type="InterPro" id="IPR050624">
    <property type="entry name" value="HTH-type_Tx_Regulator"/>
</dbReference>
<sequence length="187" mass="21967">MYRNREDQRSIQAKTRLYRALAHTMREKEFPSITIKEVVQAAQVGRSTFYRNFDHLEAILLWKCDEAFADLYRYIVQSLTRTPADTAGKYPFILPFFRYWQEDSEIVELLIAANRIDVIVAAFETTTEKLVLALQPAVRKEAPYFDYFLAFRSGAIVHVLLHWIRHRKNLSPEQLHQFIEAQSEGLV</sequence>
<dbReference type="InterPro" id="IPR001647">
    <property type="entry name" value="HTH_TetR"/>
</dbReference>
<dbReference type="GO" id="GO:0003677">
    <property type="term" value="F:DNA binding"/>
    <property type="evidence" value="ECO:0007669"/>
    <property type="project" value="UniProtKB-UniRule"/>
</dbReference>
<dbReference type="PANTHER" id="PTHR43479:SF7">
    <property type="entry name" value="TETR-FAMILY TRANSCRIPTIONAL REGULATOR"/>
    <property type="match status" value="1"/>
</dbReference>
<dbReference type="Gene3D" id="1.10.357.10">
    <property type="entry name" value="Tetracycline Repressor, domain 2"/>
    <property type="match status" value="1"/>
</dbReference>
<feature type="DNA-binding region" description="H-T-H motif" evidence="2">
    <location>
        <begin position="34"/>
        <end position="53"/>
    </location>
</feature>
<protein>
    <submittedName>
        <fullName evidence="4">TetR/AcrR family transcriptional regulator</fullName>
    </submittedName>
</protein>
<evidence type="ECO:0000313" key="4">
    <source>
        <dbReference type="EMBL" id="THF74291.1"/>
    </source>
</evidence>
<organism evidence="4 5">
    <name type="scientific">Cohnella fermenti</name>
    <dbReference type="NCBI Taxonomy" id="2565925"/>
    <lineage>
        <taxon>Bacteria</taxon>
        <taxon>Bacillati</taxon>
        <taxon>Bacillota</taxon>
        <taxon>Bacilli</taxon>
        <taxon>Bacillales</taxon>
        <taxon>Paenibacillaceae</taxon>
        <taxon>Cohnella</taxon>
    </lineage>
</organism>
<dbReference type="SUPFAM" id="SSF46689">
    <property type="entry name" value="Homeodomain-like"/>
    <property type="match status" value="1"/>
</dbReference>
<keyword evidence="5" id="KW-1185">Reference proteome</keyword>
<dbReference type="PROSITE" id="PS50977">
    <property type="entry name" value="HTH_TETR_2"/>
    <property type="match status" value="1"/>
</dbReference>
<dbReference type="Proteomes" id="UP000310636">
    <property type="component" value="Unassembled WGS sequence"/>
</dbReference>
<keyword evidence="1 2" id="KW-0238">DNA-binding</keyword>
<comment type="caution">
    <text evidence="4">The sequence shown here is derived from an EMBL/GenBank/DDBJ whole genome shotgun (WGS) entry which is preliminary data.</text>
</comment>
<dbReference type="AlphaFoldDB" id="A0A4S4BI68"/>
<evidence type="ECO:0000313" key="5">
    <source>
        <dbReference type="Proteomes" id="UP000310636"/>
    </source>
</evidence>
<proteinExistence type="predicted"/>
<dbReference type="InterPro" id="IPR009057">
    <property type="entry name" value="Homeodomain-like_sf"/>
</dbReference>